<name>A0A8T3CQT7_9TELE</name>
<keyword evidence="4" id="KW-1185">Reference proteome</keyword>
<dbReference type="OrthoDB" id="10023235at2759"/>
<keyword evidence="1" id="KW-0175">Coiled coil</keyword>
<reference evidence="3" key="1">
    <citation type="submission" date="2021-01" db="EMBL/GenBank/DDBJ databases">
        <authorList>
            <person name="Zahm M."/>
            <person name="Roques C."/>
            <person name="Cabau C."/>
            <person name="Klopp C."/>
            <person name="Donnadieu C."/>
            <person name="Jouanno E."/>
            <person name="Lampietro C."/>
            <person name="Louis A."/>
            <person name="Herpin A."/>
            <person name="Echchiki A."/>
            <person name="Berthelot C."/>
            <person name="Parey E."/>
            <person name="Roest-Crollius H."/>
            <person name="Braasch I."/>
            <person name="Postlethwait J."/>
            <person name="Bobe J."/>
            <person name="Montfort J."/>
            <person name="Bouchez O."/>
            <person name="Begum T."/>
            <person name="Mejri S."/>
            <person name="Adams A."/>
            <person name="Chen W.-J."/>
            <person name="Guiguen Y."/>
        </authorList>
    </citation>
    <scope>NUCLEOTIDE SEQUENCE</scope>
    <source>
        <tissue evidence="3">Blood</tissue>
    </source>
</reference>
<sequence length="815" mass="91477">MKFARLSLPVGRDSPQPSRILQDPSALWSHRMVERGDIDPVGSLGAMPKLRPAFPEQKPQALKRNAAASDHRGSVCIRREKGTTTALQPANLLRKKMDQELVEENERLKAEMSSQQQSSLLLEKELKDMRTELQRMKMGAVKETKEAERLKEERNTLRLNTDNLESQLKEARLALQSLQQEVQNNAGEVERRLEAAVGDKLGKLAEKVDSVRRVRESSRSSTVGDTLLQAITIVLNNGISIPVAMEKLEVAWKEYSHAQEMLKACQTDGLVELIDHRNEVRAVLVGAVDDYIQEVDGLLISERMDALEHVGASLTAVFGAFSEEDIGEQAFEQFSEWKSRKQQESQSVRERTDEALLSLCSWFGNMGKFFSLSSKTSVCLSDITAEVDALLKRAELDMGKELEVSQTEQEDQGVQIVSSAFNRVMKQIQQEQGLLCSIREKYLLNIQFKEEIQQWQHSSPNADKLFLIKKRIKSLRSQLRWRLVEEGSLEEAEEQDLTEIVKKKEEIAETRNALFLEISLEKEEYRKLSVLAKGAFPELPLLYPEADIHSFMASEGLLVKSLDRDVFDCEPMRELSGRRPLLCTEFQGQRVVLKGYSVDEEGEARMLERATEYHRARLFTEEQTGLLPLVAVFLGKSDPLAYVMVPYFTGGTLKVVQKSSPLTASEVVVVMRGVAQGLRTLHAFGITHGSLHPSNVFVLNREQGIVGDFDFTKTAEQRAIDSSMAVGSLSLVAPEVRQGKSPTQSCDLYTFGCLLLWLHFPELVFMLKTDGLTPDTGELTLDPKLSGLLSKLLVCSKRLTAPEVLSDDYFLGAGD</sequence>
<evidence type="ECO:0000256" key="1">
    <source>
        <dbReference type="SAM" id="Coils"/>
    </source>
</evidence>
<organism evidence="3 4">
    <name type="scientific">Albula goreensis</name>
    <dbReference type="NCBI Taxonomy" id="1534307"/>
    <lineage>
        <taxon>Eukaryota</taxon>
        <taxon>Metazoa</taxon>
        <taxon>Chordata</taxon>
        <taxon>Craniata</taxon>
        <taxon>Vertebrata</taxon>
        <taxon>Euteleostomi</taxon>
        <taxon>Actinopterygii</taxon>
        <taxon>Neopterygii</taxon>
        <taxon>Teleostei</taxon>
        <taxon>Albuliformes</taxon>
        <taxon>Albulidae</taxon>
        <taxon>Albula</taxon>
    </lineage>
</organism>
<dbReference type="EMBL" id="JAERUA010000020">
    <property type="protein sequence ID" value="KAI1886150.1"/>
    <property type="molecule type" value="Genomic_DNA"/>
</dbReference>
<dbReference type="InterPro" id="IPR052451">
    <property type="entry name" value="Ser/Thr_kinase-like"/>
</dbReference>
<dbReference type="Pfam" id="PF00069">
    <property type="entry name" value="Pkinase"/>
    <property type="match status" value="1"/>
</dbReference>
<evidence type="ECO:0000259" key="2">
    <source>
        <dbReference type="PROSITE" id="PS50011"/>
    </source>
</evidence>
<comment type="caution">
    <text evidence="3">The sequence shown here is derived from an EMBL/GenBank/DDBJ whole genome shotgun (WGS) entry which is preliminary data.</text>
</comment>
<protein>
    <recommendedName>
        <fullName evidence="2">Protein kinase domain-containing protein</fullName>
    </recommendedName>
</protein>
<gene>
    <name evidence="3" type="ORF">AGOR_G00211040</name>
</gene>
<dbReference type="PANTHER" id="PTHR48008">
    <property type="entry name" value="LEUCINE-RICH REPEAT RECEPTOR-LIKE PROTEIN KINASE IMK3-RELATED"/>
    <property type="match status" value="1"/>
</dbReference>
<feature type="coiled-coil region" evidence="1">
    <location>
        <begin position="98"/>
        <end position="188"/>
    </location>
</feature>
<dbReference type="SUPFAM" id="SSF56112">
    <property type="entry name" value="Protein kinase-like (PK-like)"/>
    <property type="match status" value="1"/>
</dbReference>
<dbReference type="Gene3D" id="1.10.510.10">
    <property type="entry name" value="Transferase(Phosphotransferase) domain 1"/>
    <property type="match status" value="1"/>
</dbReference>
<dbReference type="GO" id="GO:0004672">
    <property type="term" value="F:protein kinase activity"/>
    <property type="evidence" value="ECO:0007669"/>
    <property type="project" value="InterPro"/>
</dbReference>
<evidence type="ECO:0000313" key="3">
    <source>
        <dbReference type="EMBL" id="KAI1886150.1"/>
    </source>
</evidence>
<dbReference type="InterPro" id="IPR011009">
    <property type="entry name" value="Kinase-like_dom_sf"/>
</dbReference>
<feature type="domain" description="Protein kinase" evidence="2">
    <location>
        <begin position="525"/>
        <end position="810"/>
    </location>
</feature>
<dbReference type="PANTHER" id="PTHR48008:SF6">
    <property type="entry name" value="LEUCINE-RICH REPEAT RECEPTOR-LIKE PROTEIN KINASE IMK3-RELATED"/>
    <property type="match status" value="1"/>
</dbReference>
<dbReference type="PROSITE" id="PS50011">
    <property type="entry name" value="PROTEIN_KINASE_DOM"/>
    <property type="match status" value="1"/>
</dbReference>
<dbReference type="FunFam" id="1.10.510.10:FF:000518">
    <property type="entry name" value="serine/threonine-protein kinase 31 isoform X1"/>
    <property type="match status" value="1"/>
</dbReference>
<proteinExistence type="predicted"/>
<dbReference type="Proteomes" id="UP000829720">
    <property type="component" value="Unassembled WGS sequence"/>
</dbReference>
<dbReference type="InterPro" id="IPR000719">
    <property type="entry name" value="Prot_kinase_dom"/>
</dbReference>
<dbReference type="AlphaFoldDB" id="A0A8T3CQT7"/>
<dbReference type="SMART" id="SM00220">
    <property type="entry name" value="S_TKc"/>
    <property type="match status" value="1"/>
</dbReference>
<dbReference type="GO" id="GO:0005524">
    <property type="term" value="F:ATP binding"/>
    <property type="evidence" value="ECO:0007669"/>
    <property type="project" value="InterPro"/>
</dbReference>
<accession>A0A8T3CQT7</accession>
<evidence type="ECO:0000313" key="4">
    <source>
        <dbReference type="Proteomes" id="UP000829720"/>
    </source>
</evidence>